<dbReference type="GO" id="GO:0042302">
    <property type="term" value="F:structural constituent of cuticle"/>
    <property type="evidence" value="ECO:0007669"/>
    <property type="project" value="UniProtKB-UniRule"/>
</dbReference>
<dbReference type="PROSITE" id="PS00233">
    <property type="entry name" value="CHIT_BIND_RR_1"/>
    <property type="match status" value="1"/>
</dbReference>
<dbReference type="EMBL" id="CADEPI010000064">
    <property type="protein sequence ID" value="CAB3371718.1"/>
    <property type="molecule type" value="Genomic_DNA"/>
</dbReference>
<reference evidence="4 5" key="1">
    <citation type="submission" date="2020-04" db="EMBL/GenBank/DDBJ databases">
        <authorList>
            <person name="Alioto T."/>
            <person name="Alioto T."/>
            <person name="Gomez Garrido J."/>
        </authorList>
    </citation>
    <scope>NUCLEOTIDE SEQUENCE [LARGE SCALE GENOMIC DNA]</scope>
</reference>
<feature type="chain" id="PRO_5035732753" evidence="3">
    <location>
        <begin position="24"/>
        <end position="169"/>
    </location>
</feature>
<sequence length="169" mass="17629">MVFSAQIAAALCAFVAAASVAEAGYLGHAVDYHHVPNYSFEYGVADPHTGDKKSQSETRHGDVVKGHYSLVEPDGTTRTVHYTADPHNGFNAVVSKSGHAVHAAPVKAYSYSAPAYQAAPAYYAAPSYAAPAYYGGYGAPVVSHAHGSPLAFAASLGYGHGYSKISRAH</sequence>
<dbReference type="GO" id="GO:0005615">
    <property type="term" value="C:extracellular space"/>
    <property type="evidence" value="ECO:0007669"/>
    <property type="project" value="TreeGrafter"/>
</dbReference>
<dbReference type="Pfam" id="PF00379">
    <property type="entry name" value="Chitin_bind_4"/>
    <property type="match status" value="1"/>
</dbReference>
<accession>A0A8S1CV85</accession>
<dbReference type="PANTHER" id="PTHR12236">
    <property type="entry name" value="STRUCTURAL CONTITUENT OF CUTICLE"/>
    <property type="match status" value="1"/>
</dbReference>
<evidence type="ECO:0000256" key="3">
    <source>
        <dbReference type="SAM" id="SignalP"/>
    </source>
</evidence>
<gene>
    <name evidence="4" type="ORF">CLODIP_2_CD03950</name>
</gene>
<keyword evidence="3" id="KW-0732">Signal</keyword>
<dbReference type="OrthoDB" id="6623810at2759"/>
<dbReference type="PANTHER" id="PTHR12236:SF75">
    <property type="entry name" value="CUTICULAR PROTEIN 62BB, ISOFORM A"/>
    <property type="match status" value="1"/>
</dbReference>
<protein>
    <submittedName>
        <fullName evidence="4">Uncharacterized protein</fullName>
    </submittedName>
</protein>
<dbReference type="InterPro" id="IPR051217">
    <property type="entry name" value="Insect_Cuticle_Struc_Prot"/>
</dbReference>
<evidence type="ECO:0000313" key="4">
    <source>
        <dbReference type="EMBL" id="CAB3371718.1"/>
    </source>
</evidence>
<name>A0A8S1CV85_9INSE</name>
<evidence type="ECO:0000313" key="5">
    <source>
        <dbReference type="Proteomes" id="UP000494165"/>
    </source>
</evidence>
<organism evidence="4 5">
    <name type="scientific">Cloeon dipterum</name>
    <dbReference type="NCBI Taxonomy" id="197152"/>
    <lineage>
        <taxon>Eukaryota</taxon>
        <taxon>Metazoa</taxon>
        <taxon>Ecdysozoa</taxon>
        <taxon>Arthropoda</taxon>
        <taxon>Hexapoda</taxon>
        <taxon>Insecta</taxon>
        <taxon>Pterygota</taxon>
        <taxon>Palaeoptera</taxon>
        <taxon>Ephemeroptera</taxon>
        <taxon>Pisciforma</taxon>
        <taxon>Baetidae</taxon>
        <taxon>Cloeon</taxon>
    </lineage>
</organism>
<evidence type="ECO:0000256" key="1">
    <source>
        <dbReference type="ARBA" id="ARBA00022460"/>
    </source>
</evidence>
<dbReference type="AlphaFoldDB" id="A0A8S1CV85"/>
<evidence type="ECO:0000256" key="2">
    <source>
        <dbReference type="PROSITE-ProRule" id="PRU00497"/>
    </source>
</evidence>
<dbReference type="PROSITE" id="PS51155">
    <property type="entry name" value="CHIT_BIND_RR_2"/>
    <property type="match status" value="1"/>
</dbReference>
<dbReference type="Proteomes" id="UP000494165">
    <property type="component" value="Unassembled WGS sequence"/>
</dbReference>
<dbReference type="InterPro" id="IPR000618">
    <property type="entry name" value="Insect_cuticle"/>
</dbReference>
<feature type="signal peptide" evidence="3">
    <location>
        <begin position="1"/>
        <end position="23"/>
    </location>
</feature>
<keyword evidence="1 2" id="KW-0193">Cuticle</keyword>
<keyword evidence="5" id="KW-1185">Reference proteome</keyword>
<dbReference type="GO" id="GO:0031012">
    <property type="term" value="C:extracellular matrix"/>
    <property type="evidence" value="ECO:0007669"/>
    <property type="project" value="TreeGrafter"/>
</dbReference>
<dbReference type="InterPro" id="IPR031311">
    <property type="entry name" value="CHIT_BIND_RR_consensus"/>
</dbReference>
<comment type="caution">
    <text evidence="4">The sequence shown here is derived from an EMBL/GenBank/DDBJ whole genome shotgun (WGS) entry which is preliminary data.</text>
</comment>
<dbReference type="PRINTS" id="PR00947">
    <property type="entry name" value="CUTICLE"/>
</dbReference>
<proteinExistence type="predicted"/>